<name>A0ABW3KB29_9BACT</name>
<dbReference type="PANTHER" id="PTHR37841">
    <property type="entry name" value="GLR2918 PROTEIN"/>
    <property type="match status" value="1"/>
</dbReference>
<organism evidence="2 3">
    <name type="scientific">Ohtaekwangia kribbensis</name>
    <dbReference type="NCBI Taxonomy" id="688913"/>
    <lineage>
        <taxon>Bacteria</taxon>
        <taxon>Pseudomonadati</taxon>
        <taxon>Bacteroidota</taxon>
        <taxon>Cytophagia</taxon>
        <taxon>Cytophagales</taxon>
        <taxon>Fulvivirgaceae</taxon>
        <taxon>Ohtaekwangia</taxon>
    </lineage>
</organism>
<dbReference type="EMBL" id="JBHTKA010000016">
    <property type="protein sequence ID" value="MFD1003448.1"/>
    <property type="molecule type" value="Genomic_DNA"/>
</dbReference>
<sequence>MNRKKVFGFVLAILLIGSSAMAQQYVTQVKSSNKKWGYINSKGEVIIQPQFEKCYEFSADGYAPIYDTKNRQYYFINPKGEKLQTEVSGFKLIDGFGIDLKGFEDGLVPVKVGEKWGYMNTSGKLAILAMYDEPTAFSSGHASVKKGSTYVVLNTKGEETPVAGDVVDIKAFSENLAPFRAADKKFGFIGTNGKVAIPAQFESVGYFKNGLAWAKTLDKKVGYINPAGEWIIKPQFDVAKEFDAKSGLARIKQGDQWGYVSKTGSVLYVKDTDLYGDFSNGLAQGRKNAKIGFFNSKGEWAIEPQFEGSRDFKNGYAAAKKNDKWGMINTEGKWVIEPTFEAIKDMELIK</sequence>
<evidence type="ECO:0000313" key="2">
    <source>
        <dbReference type="EMBL" id="MFD1003448.1"/>
    </source>
</evidence>
<evidence type="ECO:0000256" key="1">
    <source>
        <dbReference type="SAM" id="SignalP"/>
    </source>
</evidence>
<reference evidence="3" key="1">
    <citation type="journal article" date="2019" name="Int. J. Syst. Evol. Microbiol.">
        <title>The Global Catalogue of Microorganisms (GCM) 10K type strain sequencing project: providing services to taxonomists for standard genome sequencing and annotation.</title>
        <authorList>
            <consortium name="The Broad Institute Genomics Platform"/>
            <consortium name="The Broad Institute Genome Sequencing Center for Infectious Disease"/>
            <person name="Wu L."/>
            <person name="Ma J."/>
        </authorList>
    </citation>
    <scope>NUCLEOTIDE SEQUENCE [LARGE SCALE GENOMIC DNA]</scope>
    <source>
        <strain evidence="3">CCUG 58938</strain>
    </source>
</reference>
<feature type="chain" id="PRO_5045300079" evidence="1">
    <location>
        <begin position="23"/>
        <end position="350"/>
    </location>
</feature>
<dbReference type="RefSeq" id="WP_377586164.1">
    <property type="nucleotide sequence ID" value="NZ_JBHTKA010000016.1"/>
</dbReference>
<dbReference type="PANTHER" id="PTHR37841:SF1">
    <property type="entry name" value="DUF3298 DOMAIN-CONTAINING PROTEIN"/>
    <property type="match status" value="1"/>
</dbReference>
<evidence type="ECO:0000313" key="3">
    <source>
        <dbReference type="Proteomes" id="UP001597112"/>
    </source>
</evidence>
<proteinExistence type="predicted"/>
<dbReference type="SUPFAM" id="SSF69360">
    <property type="entry name" value="Cell wall binding repeat"/>
    <property type="match status" value="1"/>
</dbReference>
<comment type="caution">
    <text evidence="2">The sequence shown here is derived from an EMBL/GenBank/DDBJ whole genome shotgun (WGS) entry which is preliminary data.</text>
</comment>
<dbReference type="Proteomes" id="UP001597112">
    <property type="component" value="Unassembled WGS sequence"/>
</dbReference>
<keyword evidence="3" id="KW-1185">Reference proteome</keyword>
<feature type="signal peptide" evidence="1">
    <location>
        <begin position="1"/>
        <end position="22"/>
    </location>
</feature>
<keyword evidence="1" id="KW-0732">Signal</keyword>
<accession>A0ABW3KB29</accession>
<protein>
    <submittedName>
        <fullName evidence="2">WG repeat-containing protein</fullName>
    </submittedName>
</protein>
<dbReference type="Pfam" id="PF14903">
    <property type="entry name" value="WG_beta_rep"/>
    <property type="match status" value="5"/>
</dbReference>
<dbReference type="InterPro" id="IPR032774">
    <property type="entry name" value="WG_beta_rep"/>
</dbReference>
<gene>
    <name evidence="2" type="ORF">ACFQ21_29255</name>
</gene>